<feature type="non-terminal residue" evidence="1">
    <location>
        <position position="1"/>
    </location>
</feature>
<protein>
    <submittedName>
        <fullName evidence="1">Uncharacterized protein</fullName>
    </submittedName>
</protein>
<evidence type="ECO:0000313" key="1">
    <source>
        <dbReference type="EMBL" id="RDK04949.1"/>
    </source>
</evidence>
<dbReference type="SUPFAM" id="SSF51120">
    <property type="entry name" value="beta-Roll"/>
    <property type="match status" value="1"/>
</dbReference>
<proteinExistence type="predicted"/>
<evidence type="ECO:0000313" key="2">
    <source>
        <dbReference type="Proteomes" id="UP000255165"/>
    </source>
</evidence>
<gene>
    <name evidence="1" type="ORF">DN412_39825</name>
</gene>
<dbReference type="EMBL" id="QKWJ01000126">
    <property type="protein sequence ID" value="RDK04949.1"/>
    <property type="molecule type" value="Genomic_DNA"/>
</dbReference>
<name>A0A370NH99_9BURK</name>
<dbReference type="InterPro" id="IPR011049">
    <property type="entry name" value="Serralysin-like_metalloprot_C"/>
</dbReference>
<sequence>PLAPTLAPVAESGVEGAAIALNLGAAVNGLAGDANSLASLVVSAIPIGATLSDGSHSFTADASHTAIDIHGWSLSSLTITPPSDANFTLSVAATARDGEGNLSTTTTATEAVTVNPLAPTLAPVAESGVEGAAIALNLGAAVNGLAGDANSLASLVVSAIPIGATLSDGAGGHSFTADASHSSVDVSGWTLSSLTITPSNDANFTLSVAATARDGEGNLSATTAATETVMVNPLAPTLAPVAESGVEGAAIALNLGAAVNGLAGDANSLASLVVSAIPIGATLSDGSHSFTADASHTAIDIHGWSLSSLTITPPSDANFTLSVAATARDGEGNLSTTTTATEAVTVNPLAPTLAPVAESGVEGAAIALNLGAAVNGLAGDANSLASLVVSAIPIGATLSDGSHSFTADASHTAIDIHGWSLSSLTITPPSDANFTLSVAATARDGEGNLSTTATATEAVTVNPLAPTLAPVAESGVEGAAIALNLGATVNGLAGEGNSLASVVVSAIPIGATLSDGAGGHSFTADASHTTIDIHGWTLSSLTITPSSDANFTLSVAATARDGEGNLSTTTTATEAVTVNPLAPTLAPVAESGVEGAAIALNLGAAVNGLAGDGNSLASLVVSAIPNGATLSDGSHSFTADASHTAVDIHGWTLSSLTVTPPSDANFTLSVAATARDGEGNLSTTTTATEAVTVNPLAPTLAPVAESGVEGTAIALNLGATVNGLAGDANSLASLVVSAIPAGATLSDGSHSFTADASHSSVDVSGWTLSSLTITPPSDANFTLSVAATARDGEGNLSATTTATEAVTVNPLAPTLAPVAESGVEGAAIALNLGAAVNGLAGDANSLATLVVSAIPAGATLSDGSHTFHADASHSSVDVSGWTLSSLTITPPSDANFTLSVAATARDGEGNLSATTTATEAVTVNPLAPTLAPVAESGVEGTAIALNLGATVNGLAGDGNSLATLVVSAIPVGATLSDGAGGHSFTADASHTAIDIHSWTLSSLTITPSSDANFTLSVAATARDGEGNLSTTTTATEAVTVNPLAPTLSWAASAAGLEGTAIALGSLGVTIANLGGDANVQNSLTISGVPLNAVFSDGHGHTHTSSGTSDTIDLTGWTLSSLTVTPTNDTNFTLTARATEKDAEGNSSGTTTATEAVTVNPLAPTLSWAASAAGVEGAAIVLGSLGATIANLGSDANLQNTLTISGVPLNAVFSDGHGHTHTSSGTSDTIDLTGWTLSSLTVTPTNDTNFTLTARATEKDVEGNVSSTTTAIEAVTVNPTAPAVTWPTSFQITNGANQTLGALTVSVTAKPGDTNTIQALLISGIPSATTLSDGAGHTFTADASHGSVDVSGWSLSNPLHISNAPNNSTFTLTMSATERDAEGNVSATTTATETVRVGNPPAGPAGIAGSAINLALSDPTADPGDTVSITITGVPSGWVVSNGTDLGHGTWSVQTTDPTALTITTPENFAGATMLGVTETWTNADGSTGTVTIADNVEAYAPGSPIFAWSGTDHLTGANGSDLFVFAQPIQNDTIHAFNAAMDKIDLVGFAGVTNFSDVQAHMTNDANGNAVIALDSGETITVVGVSTAALTSDNFVFNQEPVMSNAGTMVVSDSAMLPLGGTILNTGSIVLNALGNETDLEVLSDGITLRGGGQVTLSDSSGNVIFGTAPGTVFTNIDNTISGAGHIGGGPMALVNDGTIIANGVNALDIDTGLNNVVNAGTLEATGSGGLIVHGSVTNSGVLWAHGGNLTVTGDVHGTGVANIDGGATLEYGAAASENTMFAAGSNGTLKLDDSSAFTGTVSGLGDGNRLDLADILGGPETTLAFAASQDGSGGTLTVSDGTHTAHIDLKGQYELQGFHLTTDNGGGALISYLLNATSTGHV</sequence>
<accession>A0A370NH99</accession>
<dbReference type="Proteomes" id="UP000255165">
    <property type="component" value="Unassembled WGS sequence"/>
</dbReference>
<reference evidence="2" key="1">
    <citation type="submission" date="2018-06" db="EMBL/GenBank/DDBJ databases">
        <authorList>
            <person name="Feng T."/>
            <person name="Jeon C.O."/>
        </authorList>
    </citation>
    <scope>NUCLEOTIDE SEQUENCE [LARGE SCALE GENOMIC DNA]</scope>
    <source>
        <strain evidence="2">S23</strain>
    </source>
</reference>
<keyword evidence="2" id="KW-1185">Reference proteome</keyword>
<organism evidence="1 2">
    <name type="scientific">Cupriavidus lacunae</name>
    <dbReference type="NCBI Taxonomy" id="2666307"/>
    <lineage>
        <taxon>Bacteria</taxon>
        <taxon>Pseudomonadati</taxon>
        <taxon>Pseudomonadota</taxon>
        <taxon>Betaproteobacteria</taxon>
        <taxon>Burkholderiales</taxon>
        <taxon>Burkholderiaceae</taxon>
        <taxon>Cupriavidus</taxon>
    </lineage>
</organism>
<dbReference type="RefSeq" id="WP_425267487.1">
    <property type="nucleotide sequence ID" value="NZ_QKWJ01000126.1"/>
</dbReference>
<comment type="caution">
    <text evidence="1">The sequence shown here is derived from an EMBL/GenBank/DDBJ whole genome shotgun (WGS) entry which is preliminary data.</text>
</comment>